<name>A0A2S5ABH1_9FLAO</name>
<dbReference type="Pfam" id="PF16125">
    <property type="entry name" value="DUF4837"/>
    <property type="match status" value="1"/>
</dbReference>
<keyword evidence="2" id="KW-1185">Reference proteome</keyword>
<evidence type="ECO:0000313" key="1">
    <source>
        <dbReference type="EMBL" id="POY39866.1"/>
    </source>
</evidence>
<dbReference type="PROSITE" id="PS51257">
    <property type="entry name" value="PROKAR_LIPOPROTEIN"/>
    <property type="match status" value="1"/>
</dbReference>
<organism evidence="1 2">
    <name type="scientific">Flavobacterium alvei</name>
    <dbReference type="NCBI Taxonomy" id="2080416"/>
    <lineage>
        <taxon>Bacteria</taxon>
        <taxon>Pseudomonadati</taxon>
        <taxon>Bacteroidota</taxon>
        <taxon>Flavobacteriia</taxon>
        <taxon>Flavobacteriales</taxon>
        <taxon>Flavobacteriaceae</taxon>
        <taxon>Flavobacterium</taxon>
    </lineage>
</organism>
<dbReference type="Proteomes" id="UP000237310">
    <property type="component" value="Unassembled WGS sequence"/>
</dbReference>
<accession>A0A2S5ABH1</accession>
<dbReference type="AlphaFoldDB" id="A0A2S5ABH1"/>
<dbReference type="OrthoDB" id="1115230at2"/>
<gene>
    <name evidence="1" type="ORF">C3L50_08525</name>
</gene>
<comment type="caution">
    <text evidence="1">The sequence shown here is derived from an EMBL/GenBank/DDBJ whole genome shotgun (WGS) entry which is preliminary data.</text>
</comment>
<sequence length="325" mass="37328">MNKNFFLFLSAIALLFFSCKKQEDNLPRKATGKINTISVIIDDQLWNGEIGESIRNKFASPVIGLPEEEPLFTINQYPVKLMEGFMTDSRTIIVVKKDTKTKFEIRKNQYASPQNVFHISGKTNGEILELIEKNASQIIQIIKETEIAESQRINRLSLMNPVIIRNKFQISLQVPYGYLYALQSSKFLWLKKEIISGNTSILIYEVPINTIKNSSNIIENIIKTRDSIGNLYIRGTEADTQMITEEGYSPYFFKTKINGKEAFETKGTWELKNDFMSGPFVNYAIIDQKRNRVLILEGFCYSPSKEERDLIHELEAVIKSIVILN</sequence>
<evidence type="ECO:0000313" key="2">
    <source>
        <dbReference type="Proteomes" id="UP000237310"/>
    </source>
</evidence>
<dbReference type="RefSeq" id="WP_103805754.1">
    <property type="nucleotide sequence ID" value="NZ_CAKZGH010000013.1"/>
</dbReference>
<reference evidence="1 2" key="1">
    <citation type="submission" date="2018-01" db="EMBL/GenBank/DDBJ databases">
        <authorList>
            <person name="Gaut B.S."/>
            <person name="Morton B.R."/>
            <person name="Clegg M.T."/>
            <person name="Duvall M.R."/>
        </authorList>
    </citation>
    <scope>NUCLEOTIDE SEQUENCE [LARGE SCALE GENOMIC DNA]</scope>
    <source>
        <strain evidence="1 2">HR-AY</strain>
    </source>
</reference>
<protein>
    <submittedName>
        <fullName evidence="1">DUF4837 domain-containing protein</fullName>
    </submittedName>
</protein>
<dbReference type="EMBL" id="PQVG01000004">
    <property type="protein sequence ID" value="POY39866.1"/>
    <property type="molecule type" value="Genomic_DNA"/>
</dbReference>
<dbReference type="InterPro" id="IPR032286">
    <property type="entry name" value="DUF4837"/>
</dbReference>
<proteinExistence type="predicted"/>